<evidence type="ECO:0008006" key="3">
    <source>
        <dbReference type="Google" id="ProtNLM"/>
    </source>
</evidence>
<accession>A0ABT0GGZ8</accession>
<reference evidence="1" key="1">
    <citation type="submission" date="2022-04" db="EMBL/GenBank/DDBJ databases">
        <title>Lysobacter sp. CAU 1642 isolated from sea sand.</title>
        <authorList>
            <person name="Kim W."/>
        </authorList>
    </citation>
    <scope>NUCLEOTIDE SEQUENCE</scope>
    <source>
        <strain evidence="1">CAU 1642</strain>
    </source>
</reference>
<evidence type="ECO:0000313" key="1">
    <source>
        <dbReference type="EMBL" id="MCK7593627.1"/>
    </source>
</evidence>
<evidence type="ECO:0000313" key="2">
    <source>
        <dbReference type="Proteomes" id="UP001431449"/>
    </source>
</evidence>
<protein>
    <recommendedName>
        <fullName evidence="3">DUF2399 domain-containing protein</fullName>
    </recommendedName>
</protein>
<dbReference type="SUPFAM" id="SSF56726">
    <property type="entry name" value="DNA topoisomerase IV, alpha subunit"/>
    <property type="match status" value="1"/>
</dbReference>
<dbReference type="RefSeq" id="WP_248207494.1">
    <property type="nucleotide sequence ID" value="NZ_JALNMH010000006.1"/>
</dbReference>
<proteinExistence type="predicted"/>
<name>A0ABT0GGZ8_9GAMM</name>
<organism evidence="1 2">
    <name type="scientific">Pseudomarimonas salicorniae</name>
    <dbReference type="NCBI Taxonomy" id="2933270"/>
    <lineage>
        <taxon>Bacteria</taxon>
        <taxon>Pseudomonadati</taxon>
        <taxon>Pseudomonadota</taxon>
        <taxon>Gammaproteobacteria</taxon>
        <taxon>Lysobacterales</taxon>
        <taxon>Lysobacteraceae</taxon>
        <taxon>Pseudomarimonas</taxon>
    </lineage>
</organism>
<dbReference type="EMBL" id="JALNMH010000006">
    <property type="protein sequence ID" value="MCK7593627.1"/>
    <property type="molecule type" value="Genomic_DNA"/>
</dbReference>
<dbReference type="Proteomes" id="UP001431449">
    <property type="component" value="Unassembled WGS sequence"/>
</dbReference>
<dbReference type="InterPro" id="IPR036078">
    <property type="entry name" value="Spo11/TopoVI_A_sf"/>
</dbReference>
<sequence length="398" mass="44068">MAGSGRVVVEGGLGDRASLRGTRRRVLDGPPLPEQVAHWPDGWRRQLRGWLRSAAQSRRIDALFRGLDAPALAEGRELLEALLQSGWIFLEERHERGGVWSPRQLTWRDADGLRQALGLERLDMRDAMRTDIAARRFSQPEAEAAHAALLELPEALWTRRIDLVEAVERWAAEARHGSHRDFELLARGATKSLSGPEWEWLREVLDLAALGISGHAPGLWLRGRFRLALPEGILDLGITSEPLALTPATLLAATGISPRPRVWRVVENRTSFERAARAAAADTAVLWVPGRPPIWWRDAVSHLLDLAPAPAFVACDPDPAGIAIASEVGALWQSHGEDWQPQGMDPDTLAALPALQPLSDWDRKLLDTLAQRPLHATLEALRIDLAERGMKGEQEGWL</sequence>
<keyword evidence="2" id="KW-1185">Reference proteome</keyword>
<comment type="caution">
    <text evidence="1">The sequence shown here is derived from an EMBL/GenBank/DDBJ whole genome shotgun (WGS) entry which is preliminary data.</text>
</comment>
<gene>
    <name evidence="1" type="ORF">M0G41_08095</name>
</gene>